<proteinExistence type="predicted"/>
<dbReference type="Proteomes" id="UP001523401">
    <property type="component" value="Unassembled WGS sequence"/>
</dbReference>
<keyword evidence="3" id="KW-1185">Reference proteome</keyword>
<comment type="caution">
    <text evidence="2">The sequence shown here is derived from an EMBL/GenBank/DDBJ whole genome shotgun (WGS) entry which is preliminary data.</text>
</comment>
<evidence type="ECO:0000313" key="3">
    <source>
        <dbReference type="Proteomes" id="UP001523401"/>
    </source>
</evidence>
<feature type="transmembrane region" description="Helical" evidence="1">
    <location>
        <begin position="249"/>
        <end position="269"/>
    </location>
</feature>
<feature type="transmembrane region" description="Helical" evidence="1">
    <location>
        <begin position="173"/>
        <end position="199"/>
    </location>
</feature>
<feature type="transmembrane region" description="Helical" evidence="1">
    <location>
        <begin position="130"/>
        <end position="153"/>
    </location>
</feature>
<dbReference type="RefSeq" id="WP_252849593.1">
    <property type="nucleotide sequence ID" value="NZ_BAPW01000004.1"/>
</dbReference>
<keyword evidence="1" id="KW-0812">Transmembrane</keyword>
<accession>A0ABT1CI05</accession>
<feature type="transmembrane region" description="Helical" evidence="1">
    <location>
        <begin position="281"/>
        <end position="299"/>
    </location>
</feature>
<gene>
    <name evidence="2" type="ORF">NF685_10750</name>
</gene>
<feature type="transmembrane region" description="Helical" evidence="1">
    <location>
        <begin position="86"/>
        <end position="109"/>
    </location>
</feature>
<protein>
    <submittedName>
        <fullName evidence="2">Uncharacterized protein</fullName>
    </submittedName>
</protein>
<organism evidence="2 3">
    <name type="scientific">Asaia lannensis NBRC 102526</name>
    <dbReference type="NCBI Taxonomy" id="1307926"/>
    <lineage>
        <taxon>Bacteria</taxon>
        <taxon>Pseudomonadati</taxon>
        <taxon>Pseudomonadota</taxon>
        <taxon>Alphaproteobacteria</taxon>
        <taxon>Acetobacterales</taxon>
        <taxon>Acetobacteraceae</taxon>
        <taxon>Asaia</taxon>
    </lineage>
</organism>
<name>A0ABT1CI05_9PROT</name>
<keyword evidence="1" id="KW-1133">Transmembrane helix</keyword>
<reference evidence="2 3" key="1">
    <citation type="submission" date="2022-06" db="EMBL/GenBank/DDBJ databases">
        <title>Whole-genome of Asaia lannensis strain LMG 27011T.</title>
        <authorList>
            <person name="Sombolestani A."/>
        </authorList>
    </citation>
    <scope>NUCLEOTIDE SEQUENCE [LARGE SCALE GENOMIC DNA]</scope>
    <source>
        <strain evidence="2 3">NBRC 102526</strain>
    </source>
</reference>
<keyword evidence="1" id="KW-0472">Membrane</keyword>
<evidence type="ECO:0000256" key="1">
    <source>
        <dbReference type="SAM" id="Phobius"/>
    </source>
</evidence>
<dbReference type="EMBL" id="JAMXQU010000008">
    <property type="protein sequence ID" value="MCO6160507.1"/>
    <property type="molecule type" value="Genomic_DNA"/>
</dbReference>
<sequence length="300" mass="31728">MTIVLGLCITLAQLAILAVIAPFLTDLECAMEALFTGRHGPRPGWRWRQIRTGWNQPGTVPASGWMALCAAGLACLGVPYASTFSAFGFLSEPLACGILLILSCVPIWAQAQSQAPTRMIALRNRASLAAIGQDLIFLVPLLALTGTLITIGLPGAATLDGLLQQRLLQPAPALLGGLVFVATAVLLILNRNFLSYAVLEGLSAGAEGRHRSLLRYRHDLSCLCWYLLVADLVWPDSIATATSSFGHLALLWCVAAPAKLAVLVVLATGWRVLRPLPSARLALVLSGAAILLVLAGRIAS</sequence>
<evidence type="ECO:0000313" key="2">
    <source>
        <dbReference type="EMBL" id="MCO6160507.1"/>
    </source>
</evidence>